<feature type="compositionally biased region" description="Low complexity" evidence="4">
    <location>
        <begin position="1480"/>
        <end position="1493"/>
    </location>
</feature>
<evidence type="ECO:0000256" key="3">
    <source>
        <dbReference type="ARBA" id="ARBA00023242"/>
    </source>
</evidence>
<dbReference type="InterPro" id="IPR024146">
    <property type="entry name" value="Claspin"/>
</dbReference>
<evidence type="ECO:0000256" key="4">
    <source>
        <dbReference type="SAM" id="MobiDB-lite"/>
    </source>
</evidence>
<feature type="region of interest" description="Disordered" evidence="4">
    <location>
        <begin position="1346"/>
        <end position="1372"/>
    </location>
</feature>
<proteinExistence type="predicted"/>
<evidence type="ECO:0008006" key="7">
    <source>
        <dbReference type="Google" id="ProtNLM"/>
    </source>
</evidence>
<feature type="compositionally biased region" description="Low complexity" evidence="4">
    <location>
        <begin position="892"/>
        <end position="905"/>
    </location>
</feature>
<feature type="compositionally biased region" description="Polar residues" evidence="4">
    <location>
        <begin position="345"/>
        <end position="365"/>
    </location>
</feature>
<dbReference type="GO" id="GO:0005634">
    <property type="term" value="C:nucleus"/>
    <property type="evidence" value="ECO:0007669"/>
    <property type="project" value="UniProtKB-SubCell"/>
</dbReference>
<feature type="compositionally biased region" description="Basic and acidic residues" evidence="4">
    <location>
        <begin position="119"/>
        <end position="133"/>
    </location>
</feature>
<feature type="compositionally biased region" description="Basic and acidic residues" evidence="4">
    <location>
        <begin position="927"/>
        <end position="940"/>
    </location>
</feature>
<protein>
    <recommendedName>
        <fullName evidence="7">Claspin</fullName>
    </recommendedName>
</protein>
<feature type="compositionally biased region" description="Basic and acidic residues" evidence="4">
    <location>
        <begin position="1532"/>
        <end position="1543"/>
    </location>
</feature>
<evidence type="ECO:0000313" key="5">
    <source>
        <dbReference type="EMBL" id="KAF4100512.1"/>
    </source>
</evidence>
<evidence type="ECO:0000313" key="6">
    <source>
        <dbReference type="Proteomes" id="UP000579812"/>
    </source>
</evidence>
<feature type="region of interest" description="Disordered" evidence="4">
    <location>
        <begin position="1108"/>
        <end position="1136"/>
    </location>
</feature>
<feature type="compositionally biased region" description="Basic and acidic residues" evidence="4">
    <location>
        <begin position="1222"/>
        <end position="1233"/>
    </location>
</feature>
<dbReference type="EMBL" id="JAAMOB010000019">
    <property type="protein sequence ID" value="KAF4100512.1"/>
    <property type="molecule type" value="Genomic_DNA"/>
</dbReference>
<feature type="compositionally biased region" description="Basic and acidic residues" evidence="4">
    <location>
        <begin position="541"/>
        <end position="556"/>
    </location>
</feature>
<feature type="region of interest" description="Disordered" evidence="4">
    <location>
        <begin position="176"/>
        <end position="254"/>
    </location>
</feature>
<dbReference type="GO" id="GO:0007095">
    <property type="term" value="P:mitotic G2 DNA damage checkpoint signaling"/>
    <property type="evidence" value="ECO:0007669"/>
    <property type="project" value="TreeGrafter"/>
</dbReference>
<comment type="subcellular location">
    <subcellularLocation>
        <location evidence="1">Nucleus</location>
    </subcellularLocation>
</comment>
<feature type="region of interest" description="Disordered" evidence="4">
    <location>
        <begin position="302"/>
        <end position="422"/>
    </location>
</feature>
<name>A0A7J6C3V6_9TELE</name>
<dbReference type="PANTHER" id="PTHR14396">
    <property type="entry name" value="CLASPIN"/>
    <property type="match status" value="1"/>
</dbReference>
<feature type="compositionally biased region" description="Basic and acidic residues" evidence="4">
    <location>
        <begin position="1267"/>
        <end position="1292"/>
    </location>
</feature>
<dbReference type="Pfam" id="PF15546">
    <property type="entry name" value="DUF4653"/>
    <property type="match status" value="1"/>
</dbReference>
<feature type="compositionally biased region" description="Basic and acidic residues" evidence="4">
    <location>
        <begin position="850"/>
        <end position="867"/>
    </location>
</feature>
<feature type="compositionally biased region" description="Basic and acidic residues" evidence="4">
    <location>
        <begin position="240"/>
        <end position="254"/>
    </location>
</feature>
<feature type="compositionally biased region" description="Acidic residues" evidence="4">
    <location>
        <begin position="557"/>
        <end position="602"/>
    </location>
</feature>
<feature type="compositionally biased region" description="Basic and acidic residues" evidence="4">
    <location>
        <begin position="1429"/>
        <end position="1456"/>
    </location>
</feature>
<feature type="compositionally biased region" description="Acidic residues" evidence="4">
    <location>
        <begin position="1457"/>
        <end position="1478"/>
    </location>
</feature>
<feature type="compositionally biased region" description="Basic residues" evidence="4">
    <location>
        <begin position="206"/>
        <end position="215"/>
    </location>
</feature>
<feature type="region of interest" description="Disordered" evidence="4">
    <location>
        <begin position="541"/>
        <end position="627"/>
    </location>
</feature>
<feature type="region of interest" description="Disordered" evidence="4">
    <location>
        <begin position="1409"/>
        <end position="1500"/>
    </location>
</feature>
<feature type="compositionally biased region" description="Basic and acidic residues" evidence="4">
    <location>
        <begin position="89"/>
        <end position="99"/>
    </location>
</feature>
<feature type="compositionally biased region" description="Acidic residues" evidence="4">
    <location>
        <begin position="997"/>
        <end position="1022"/>
    </location>
</feature>
<dbReference type="GO" id="GO:0010997">
    <property type="term" value="F:anaphase-promoting complex binding"/>
    <property type="evidence" value="ECO:0007669"/>
    <property type="project" value="TreeGrafter"/>
</dbReference>
<feature type="region of interest" description="Disordered" evidence="4">
    <location>
        <begin position="1"/>
        <end position="148"/>
    </location>
</feature>
<feature type="region of interest" description="Disordered" evidence="4">
    <location>
        <begin position="647"/>
        <end position="668"/>
    </location>
</feature>
<feature type="region of interest" description="Disordered" evidence="4">
    <location>
        <begin position="715"/>
        <end position="759"/>
    </location>
</feature>
<dbReference type="InterPro" id="IPR027812">
    <property type="entry name" value="DUF4653"/>
</dbReference>
<feature type="region of interest" description="Disordered" evidence="4">
    <location>
        <begin position="1528"/>
        <end position="1561"/>
    </location>
</feature>
<accession>A0A7J6C3V6</accession>
<feature type="compositionally biased region" description="Basic and acidic residues" evidence="4">
    <location>
        <begin position="367"/>
        <end position="404"/>
    </location>
</feature>
<sequence length="1642" mass="182921">MSSLLSERPVDLAEARTAASDSDSGMGSPLEEPVIDTNMVTVDQQDSDEDITVSRKGRSRKALQDSDSDGEQEEAGMANALVLSESSDEETKTNETESIKKKRGKRVYRISMDSDESEPEKVEVQVKPKEAKKREKSQRRKEKEKRNVALVKRLKEKTEEALPIKALNDSGCLLGDSDLFDAQLEEDSEPQLEGEEEESLDAIRSAVKKKAKHKPHLSEFSGDEEQENRSPRKERKAAKASKEAIKELHSESQRLVRESMLNLPYYMPEPKSIDQFFKRRPRPEGCAMALLKSAKYQACILETTTQPPSAQTTRSQHMPEQDSSPPTESSLDNQSSSTSLPLADTATSTHQDNPTNDSNPQTSNEAEVEHDMSTDEPKTVGQEKETPIEQETDGDKHSDKDQEKQQVSVDQAQTAAQMLKPRKDKLARLRELGLDPPPVVKLCADDGAFVQLEPPQENPALKALQERFMKHIQPAPRPKRERTLQLNVVSKDSAPSGQEELRSETITITVNEGEDEPANVKPGEKLVLLKSRLQQAMAIRRKEERERRAALHRLDNEDCEEEEEAEMTESEDEEGVDELLGDGGDEVEEGEEAVDKEEGEDEVSVKTCPSPGFKSPSPTPADTDGTLMLFAGNSCSRTGDGVRRLGAAGHEADNKMEEDDTLSLAKDSSHNSSFELMGSMIPSYQPVNRAAGRGLSNRAFRSPSPCLFRSSFLGSASKSSGKMSEPSLSLPVEDSQDLYAPSSPSESALPPAGDSQGRFSLEEDTHSQLLDADGFLNVGPRGVPSRSHKRQLILDSLDENAMDANMGELLGLCSGGFGAGQTQPGASQPAAEDELLGLCSGAFSTQPEEPVVKPKEKNKTLEPEVQRGESQGSSEADMDQLLALCSGKFTGSPSALSLRSVSSPAFEKPSETNRNKNIIEEEEEGDCEFRLLSDDSLSEKDENEDKSDAEEEETENEEEEEQEEEREAVFGRRTGKKKIRLAEFVESEAELSGSDVGSEDEDDDGGDEYEEEEIQEDLPSDEELMDQVNKIHMKQVLDDDKRRLRLYQERYLADGDLHSDGPGRARRFRWKNIDDNFEFGGMGPDGNEEEEDEEIDQLELQRRKERLEREQWLREQTEAQAKKGEDADDEEKIEEEDSQFMKLAKKLTAKALQKKDPSAAPLQEKVAPNSNQFLKPFQPTVVKRGSLLSQPRAMLQKLASISDSNPLAPRNSRGFLFQTLSPEKEPRASEGPRKQIKKRGQMDSFSPAAKRPCLGNSLKPTGPPRRSGWEGERERRNQINIAREGRSEEGKTGRTLYLIRGRKTDNKPASESQTKMLQQDRAMNPVLGSQALVGPPSTLRIHTNSQKRCEKDGNFNFLGQDDDPMTGDENRNQVRPRALGRDLPLSANHYGPGPLSPLSRLPCWSPLEPLPEIESGDDMGGRVPPDGAEEGKVDEEMRRVMDEKEKALGESEKVEDLLDDDEEEDGVIDWADSDEEFEFSYRSESSSPLSTESGDIGGSGAHNSIWDQICRERPMADNGIATVDTLKNQNQVDKKAERRRESLEGADAVEDGSSDSDTNPCSELPDLMEAVWTLQDRERFKAQEMEKHQVQLTMYRRLALIRWVRTLQNRVQEQQNRLQSSFDIILTHRKELLRMGAATAAQ</sequence>
<comment type="caution">
    <text evidence="5">The sequence shown here is derived from an EMBL/GenBank/DDBJ whole genome shotgun (WGS) entry which is preliminary data.</text>
</comment>
<keyword evidence="2" id="KW-0597">Phosphoprotein</keyword>
<keyword evidence="3" id="KW-0539">Nucleus</keyword>
<keyword evidence="6" id="KW-1185">Reference proteome</keyword>
<dbReference type="GO" id="GO:0033314">
    <property type="term" value="P:mitotic DNA replication checkpoint signaling"/>
    <property type="evidence" value="ECO:0007669"/>
    <property type="project" value="TreeGrafter"/>
</dbReference>
<feature type="compositionally biased region" description="Polar residues" evidence="4">
    <location>
        <begin position="405"/>
        <end position="416"/>
    </location>
</feature>
<feature type="compositionally biased region" description="Acidic residues" evidence="4">
    <location>
        <begin position="1126"/>
        <end position="1136"/>
    </location>
</feature>
<feature type="compositionally biased region" description="Basic residues" evidence="4">
    <location>
        <begin position="134"/>
        <end position="143"/>
    </location>
</feature>
<feature type="region of interest" description="Disordered" evidence="4">
    <location>
        <begin position="1202"/>
        <end position="1295"/>
    </location>
</feature>
<feature type="compositionally biased region" description="Acidic residues" evidence="4">
    <location>
        <begin position="941"/>
        <end position="966"/>
    </location>
</feature>
<feature type="region of interest" description="Disordered" evidence="4">
    <location>
        <begin position="892"/>
        <end position="1022"/>
    </location>
</feature>
<organism evidence="5 6">
    <name type="scientific">Onychostoma macrolepis</name>
    <dbReference type="NCBI Taxonomy" id="369639"/>
    <lineage>
        <taxon>Eukaryota</taxon>
        <taxon>Metazoa</taxon>
        <taxon>Chordata</taxon>
        <taxon>Craniata</taxon>
        <taxon>Vertebrata</taxon>
        <taxon>Euteleostomi</taxon>
        <taxon>Actinopterygii</taxon>
        <taxon>Neopterygii</taxon>
        <taxon>Teleostei</taxon>
        <taxon>Ostariophysi</taxon>
        <taxon>Cypriniformes</taxon>
        <taxon>Cyprinidae</taxon>
        <taxon>Acrossocheilinae</taxon>
        <taxon>Onychostoma</taxon>
    </lineage>
</organism>
<feature type="region of interest" description="Disordered" evidence="4">
    <location>
        <begin position="841"/>
        <end position="879"/>
    </location>
</feature>
<feature type="compositionally biased region" description="Polar residues" evidence="4">
    <location>
        <begin position="302"/>
        <end position="328"/>
    </location>
</feature>
<feature type="compositionally biased region" description="Low complexity" evidence="4">
    <location>
        <begin position="740"/>
        <end position="752"/>
    </location>
</feature>
<evidence type="ECO:0000256" key="2">
    <source>
        <dbReference type="ARBA" id="ARBA00022553"/>
    </source>
</evidence>
<dbReference type="PANTHER" id="PTHR14396:SF10">
    <property type="entry name" value="CLASPIN"/>
    <property type="match status" value="1"/>
</dbReference>
<gene>
    <name evidence="5" type="ORF">G5714_018708</name>
</gene>
<feature type="compositionally biased region" description="Acidic residues" evidence="4">
    <location>
        <begin position="183"/>
        <end position="200"/>
    </location>
</feature>
<feature type="compositionally biased region" description="Basic and acidic residues" evidence="4">
    <location>
        <begin position="1108"/>
        <end position="1125"/>
    </location>
</feature>
<evidence type="ECO:0000256" key="1">
    <source>
        <dbReference type="ARBA" id="ARBA00004123"/>
    </source>
</evidence>
<reference evidence="5 6" key="1">
    <citation type="submission" date="2020-04" db="EMBL/GenBank/DDBJ databases">
        <title>Chromosome-level genome assembly of a cyprinid fish Onychostoma macrolepis by integration of Nanopore Sequencing, Bionano and Hi-C technology.</title>
        <authorList>
            <person name="Wang D."/>
        </authorList>
    </citation>
    <scope>NUCLEOTIDE SEQUENCE [LARGE SCALE GENOMIC DNA]</scope>
    <source>
        <strain evidence="5">SWU-2019</strain>
        <tissue evidence="5">Muscle</tissue>
    </source>
</reference>
<feature type="compositionally biased region" description="Low complexity" evidence="4">
    <location>
        <begin position="329"/>
        <end position="339"/>
    </location>
</feature>
<dbReference type="Proteomes" id="UP000579812">
    <property type="component" value="Unassembled WGS sequence"/>
</dbReference>
<feature type="compositionally biased region" description="Basic and acidic residues" evidence="4">
    <location>
        <begin position="908"/>
        <end position="919"/>
    </location>
</feature>